<comment type="caution">
    <text evidence="3">The sequence shown here is derived from an EMBL/GenBank/DDBJ whole genome shotgun (WGS) entry which is preliminary data.</text>
</comment>
<evidence type="ECO:0000256" key="1">
    <source>
        <dbReference type="SAM" id="Phobius"/>
    </source>
</evidence>
<evidence type="ECO:0000313" key="4">
    <source>
        <dbReference type="Proteomes" id="UP000295096"/>
    </source>
</evidence>
<organism evidence="3 4">
    <name type="scientific">Dankookia rubra</name>
    <dbReference type="NCBI Taxonomy" id="1442381"/>
    <lineage>
        <taxon>Bacteria</taxon>
        <taxon>Pseudomonadati</taxon>
        <taxon>Pseudomonadota</taxon>
        <taxon>Alphaproteobacteria</taxon>
        <taxon>Acetobacterales</taxon>
        <taxon>Roseomonadaceae</taxon>
        <taxon>Dankookia</taxon>
    </lineage>
</organism>
<keyword evidence="1" id="KW-1133">Transmembrane helix</keyword>
<evidence type="ECO:0000259" key="2">
    <source>
        <dbReference type="Pfam" id="PF18181"/>
    </source>
</evidence>
<keyword evidence="1" id="KW-0812">Transmembrane</keyword>
<evidence type="ECO:0000313" key="3">
    <source>
        <dbReference type="EMBL" id="TDH59787.1"/>
    </source>
</evidence>
<name>A0A4R5QBX2_9PROT</name>
<dbReference type="Proteomes" id="UP000295096">
    <property type="component" value="Unassembled WGS sequence"/>
</dbReference>
<proteinExistence type="predicted"/>
<reference evidence="3 4" key="1">
    <citation type="journal article" date="2016" name="J. Microbiol.">
        <title>Dankookia rubra gen. nov., sp. nov., an alphaproteobacterium isolated from sediment of a shallow stream.</title>
        <authorList>
            <person name="Kim W.H."/>
            <person name="Kim D.H."/>
            <person name="Kang K."/>
            <person name="Ahn T.Y."/>
        </authorList>
    </citation>
    <scope>NUCLEOTIDE SEQUENCE [LARGE SCALE GENOMIC DNA]</scope>
    <source>
        <strain evidence="3 4">JCM30602</strain>
    </source>
</reference>
<feature type="non-terminal residue" evidence="3">
    <location>
        <position position="1"/>
    </location>
</feature>
<dbReference type="EMBL" id="SMSJ01000053">
    <property type="protein sequence ID" value="TDH59787.1"/>
    <property type="molecule type" value="Genomic_DNA"/>
</dbReference>
<dbReference type="NCBIfam" id="NF033634">
    <property type="entry name" value="SLATT_1"/>
    <property type="match status" value="1"/>
</dbReference>
<gene>
    <name evidence="3" type="ORF">E2C06_25415</name>
</gene>
<feature type="transmembrane region" description="Helical" evidence="1">
    <location>
        <begin position="43"/>
        <end position="66"/>
    </location>
</feature>
<dbReference type="AlphaFoldDB" id="A0A4R5QBX2"/>
<protein>
    <submittedName>
        <fullName evidence="3">SLATT domain-containing protein</fullName>
    </submittedName>
</protein>
<feature type="domain" description="SMODS and SLOG-associating 2TM effector" evidence="2">
    <location>
        <begin position="37"/>
        <end position="145"/>
    </location>
</feature>
<keyword evidence="1" id="KW-0472">Membrane</keyword>
<dbReference type="RefSeq" id="WP_133291390.1">
    <property type="nucleotide sequence ID" value="NZ_SMSJ01000053.1"/>
</dbReference>
<dbReference type="InterPro" id="IPR040884">
    <property type="entry name" value="SLATT_1"/>
</dbReference>
<accession>A0A4R5QBX2</accession>
<keyword evidence="4" id="KW-1185">Reference proteome</keyword>
<sequence>RPSVSRRDERLGSAPISRRRGQITQPLPEGFSLRRSHEQKAALYGRVGQALNAAASVLGAVGAIWGAGYVEAWVAVIGTMAAAVGTYALSQRFQRLAATYRVTADRLAVRLALWEVTTLVQPDSAADRALVLDVEDIMAAENEAWLADLSKDPATSPQVGR</sequence>
<dbReference type="Pfam" id="PF18181">
    <property type="entry name" value="SLATT_1"/>
    <property type="match status" value="1"/>
</dbReference>
<feature type="transmembrane region" description="Helical" evidence="1">
    <location>
        <begin position="72"/>
        <end position="90"/>
    </location>
</feature>
<dbReference type="OrthoDB" id="9114017at2"/>